<gene>
    <name evidence="3" type="ORF">DMX08_09595</name>
</gene>
<dbReference type="EMBL" id="QJRN01000005">
    <property type="protein sequence ID" value="PYC38739.1"/>
    <property type="molecule type" value="Genomic_DNA"/>
</dbReference>
<dbReference type="RefSeq" id="WP_110596278.1">
    <property type="nucleotide sequence ID" value="NZ_CP081490.1"/>
</dbReference>
<reference evidence="3 4" key="1">
    <citation type="submission" date="2018-06" db="EMBL/GenBank/DDBJ databases">
        <title>Pseudomonas diversity within urban Lake Michigan freshwaters.</title>
        <authorList>
            <person name="Batrich M."/>
            <person name="Hatzopoulos T."/>
            <person name="Putonti C."/>
        </authorList>
    </citation>
    <scope>NUCLEOTIDE SEQUENCE [LARGE SCALE GENOMIC DNA]</scope>
    <source>
        <strain evidence="3 4">MB-090624</strain>
    </source>
</reference>
<evidence type="ECO:0000256" key="1">
    <source>
        <dbReference type="SAM" id="MobiDB-lite"/>
    </source>
</evidence>
<proteinExistence type="predicted"/>
<dbReference type="AlphaFoldDB" id="A0A9Q6N957"/>
<evidence type="ECO:0000313" key="3">
    <source>
        <dbReference type="EMBL" id="PYC38739.1"/>
    </source>
</evidence>
<comment type="caution">
    <text evidence="3">The sequence shown here is derived from an EMBL/GenBank/DDBJ whole genome shotgun (WGS) entry which is preliminary data.</text>
</comment>
<evidence type="ECO:0000256" key="2">
    <source>
        <dbReference type="SAM" id="SignalP"/>
    </source>
</evidence>
<dbReference type="Proteomes" id="UP000248188">
    <property type="component" value="Unassembled WGS sequence"/>
</dbReference>
<feature type="region of interest" description="Disordered" evidence="1">
    <location>
        <begin position="287"/>
        <end position="315"/>
    </location>
</feature>
<name>A0A9Q6N957_9PSED</name>
<keyword evidence="2" id="KW-0732">Signal</keyword>
<sequence>MNASFFKRLLLAATLLCASQTLWAQKYPDNVYFNMGVHNTKGCNALNNNCVIKRKAGEPTDPLYPATWVSDWTMYRVTANYEKNPPPYSSPPSTLQPADYTVSQGSSYYDNDYVPADGDGSGAMMEHYEKYCLPIFPIKDNNYTCSFVSLGNKAYFLTYPEDRPKDMPACCLFSPMNHPPRRDFIKHLPYSAARSQHLDGSVQAYALELKPGKGSPPILFGYAFYKQATSDGPGQPAYQHPQSFYFSGDASVANAPIVSQNYRNWSNAKPDPAKTWDQVAKMCPANPPDCQLFTPPPSLKNGARPQWNQLSPTPQ</sequence>
<feature type="signal peptide" evidence="2">
    <location>
        <begin position="1"/>
        <end position="24"/>
    </location>
</feature>
<evidence type="ECO:0000313" key="4">
    <source>
        <dbReference type="Proteomes" id="UP000248188"/>
    </source>
</evidence>
<feature type="chain" id="PRO_5040352516" evidence="2">
    <location>
        <begin position="25"/>
        <end position="315"/>
    </location>
</feature>
<accession>A0A9Q6N957</accession>
<feature type="compositionally biased region" description="Polar residues" evidence="1">
    <location>
        <begin position="306"/>
        <end position="315"/>
    </location>
</feature>
<protein>
    <submittedName>
        <fullName evidence="3">Uncharacterized protein</fullName>
    </submittedName>
</protein>
<organism evidence="3 4">
    <name type="scientific">Pseudomonas protegens</name>
    <dbReference type="NCBI Taxonomy" id="380021"/>
    <lineage>
        <taxon>Bacteria</taxon>
        <taxon>Pseudomonadati</taxon>
        <taxon>Pseudomonadota</taxon>
        <taxon>Gammaproteobacteria</taxon>
        <taxon>Pseudomonadales</taxon>
        <taxon>Pseudomonadaceae</taxon>
        <taxon>Pseudomonas</taxon>
    </lineage>
</organism>